<sequence length="429" mass="50108">MTDITADTTNGMPTLTSQLTNASSDTDFTEITTGTSVKTHGSYARLPLADNNGERDHERLSISGRQVESSVQGKKHRDNDIRQSYQAPPPIVPDIEAEMEKWFGMADRYGFLGDNSTDQPNAEQTEKEVERSSKWAHMAEHIRLNDEELHTFKKTYKFIKRVFKGIPDCWRRDAWYFLCTDGLRTSKNDKELREQYKFLLSKPSPHERQIDLDIARTMHGHIMFRQRYGQGQRALFNVLRAFSEFDTEVGYCQGMTNIAAMLLLYFEEERSFTALVHMFRRDGLHDLFIPGFPALMESFYIQEQLVERYLPKLHRHLLNLGLSSDAYATRWYITMFTGGVVSYQTLLRIWDVYFLLGFEVFYFVALALLKTHQDQLLHDEFDQCITLLGSTMKVPDDDKFIKLVKRLYERGSRYIPALRTNYRSKKSLW</sequence>
<dbReference type="InterPro" id="IPR050302">
    <property type="entry name" value="Rab_GAP_TBC_domain"/>
</dbReference>
<dbReference type="Gene3D" id="1.10.472.80">
    <property type="entry name" value="Ypt/Rab-GAP domain of gyp1p, domain 3"/>
    <property type="match status" value="1"/>
</dbReference>
<evidence type="ECO:0000259" key="2">
    <source>
        <dbReference type="PROSITE" id="PS50086"/>
    </source>
</evidence>
<name>A0A8H7RXS7_9FUNG</name>
<evidence type="ECO:0000313" key="4">
    <source>
        <dbReference type="Proteomes" id="UP000646827"/>
    </source>
</evidence>
<dbReference type="InterPro" id="IPR035969">
    <property type="entry name" value="Rab-GAP_TBC_sf"/>
</dbReference>
<dbReference type="InterPro" id="IPR000195">
    <property type="entry name" value="Rab-GAP-TBC_dom"/>
</dbReference>
<dbReference type="PANTHER" id="PTHR47219:SF9">
    <property type="entry name" value="GTPASE ACTIVATING PROTEIN AND CENTROSOME-ASSOCIATED, ISOFORM B"/>
    <property type="match status" value="1"/>
</dbReference>
<comment type="caution">
    <text evidence="3">The sequence shown here is derived from an EMBL/GenBank/DDBJ whole genome shotgun (WGS) entry which is preliminary data.</text>
</comment>
<evidence type="ECO:0000313" key="3">
    <source>
        <dbReference type="EMBL" id="KAG2218815.1"/>
    </source>
</evidence>
<accession>A0A8H7RXS7</accession>
<feature type="region of interest" description="Disordered" evidence="1">
    <location>
        <begin position="113"/>
        <end position="132"/>
    </location>
</feature>
<dbReference type="PANTHER" id="PTHR47219">
    <property type="entry name" value="RAB GTPASE-ACTIVATING PROTEIN 1-LIKE"/>
    <property type="match status" value="1"/>
</dbReference>
<feature type="region of interest" description="Disordered" evidence="1">
    <location>
        <begin position="1"/>
        <end position="23"/>
    </location>
</feature>
<dbReference type="SMART" id="SM00164">
    <property type="entry name" value="TBC"/>
    <property type="match status" value="1"/>
</dbReference>
<dbReference type="Pfam" id="PF00566">
    <property type="entry name" value="RabGAP-TBC"/>
    <property type="match status" value="1"/>
</dbReference>
<protein>
    <recommendedName>
        <fullName evidence="2">Rab-GAP TBC domain-containing protein</fullName>
    </recommendedName>
</protein>
<evidence type="ECO:0000256" key="1">
    <source>
        <dbReference type="SAM" id="MobiDB-lite"/>
    </source>
</evidence>
<dbReference type="Gene3D" id="1.10.8.270">
    <property type="entry name" value="putative rabgap domain of human tbc1 domain family member 14 like domains"/>
    <property type="match status" value="1"/>
</dbReference>
<dbReference type="EMBL" id="JAEPRB010000209">
    <property type="protein sequence ID" value="KAG2218815.1"/>
    <property type="molecule type" value="Genomic_DNA"/>
</dbReference>
<reference evidence="3 4" key="1">
    <citation type="submission" date="2020-12" db="EMBL/GenBank/DDBJ databases">
        <title>Metabolic potential, ecology and presence of endohyphal bacteria is reflected in genomic diversity of Mucoromycotina.</title>
        <authorList>
            <person name="Muszewska A."/>
            <person name="Okrasinska A."/>
            <person name="Steczkiewicz K."/>
            <person name="Drgas O."/>
            <person name="Orlowska M."/>
            <person name="Perlinska-Lenart U."/>
            <person name="Aleksandrzak-Piekarczyk T."/>
            <person name="Szatraj K."/>
            <person name="Zielenkiewicz U."/>
            <person name="Pilsyk S."/>
            <person name="Malc E."/>
            <person name="Mieczkowski P."/>
            <person name="Kruszewska J.S."/>
            <person name="Biernat P."/>
            <person name="Pawlowska J."/>
        </authorList>
    </citation>
    <scope>NUCLEOTIDE SEQUENCE [LARGE SCALE GENOMIC DNA]</scope>
    <source>
        <strain evidence="3 4">CBS 142.35</strain>
    </source>
</reference>
<dbReference type="OrthoDB" id="294251at2759"/>
<dbReference type="FunFam" id="1.10.8.270:FF:000016">
    <property type="entry name" value="TBC1 domain family member 2A"/>
    <property type="match status" value="1"/>
</dbReference>
<feature type="compositionally biased region" description="Polar residues" evidence="1">
    <location>
        <begin position="114"/>
        <end position="123"/>
    </location>
</feature>
<organism evidence="3 4">
    <name type="scientific">Circinella minor</name>
    <dbReference type="NCBI Taxonomy" id="1195481"/>
    <lineage>
        <taxon>Eukaryota</taxon>
        <taxon>Fungi</taxon>
        <taxon>Fungi incertae sedis</taxon>
        <taxon>Mucoromycota</taxon>
        <taxon>Mucoromycotina</taxon>
        <taxon>Mucoromycetes</taxon>
        <taxon>Mucorales</taxon>
        <taxon>Lichtheimiaceae</taxon>
        <taxon>Circinella</taxon>
    </lineage>
</organism>
<keyword evidence="4" id="KW-1185">Reference proteome</keyword>
<dbReference type="SUPFAM" id="SSF47923">
    <property type="entry name" value="Ypt/Rab-GAP domain of gyp1p"/>
    <property type="match status" value="2"/>
</dbReference>
<feature type="domain" description="Rab-GAP TBC" evidence="2">
    <location>
        <begin position="165"/>
        <end position="357"/>
    </location>
</feature>
<dbReference type="PROSITE" id="PS50086">
    <property type="entry name" value="TBC_RABGAP"/>
    <property type="match status" value="1"/>
</dbReference>
<feature type="compositionally biased region" description="Polar residues" evidence="1">
    <location>
        <begin position="63"/>
        <end position="72"/>
    </location>
</feature>
<feature type="region of interest" description="Disordered" evidence="1">
    <location>
        <begin position="42"/>
        <end position="89"/>
    </location>
</feature>
<gene>
    <name evidence="3" type="ORF">INT45_005462</name>
</gene>
<dbReference type="Proteomes" id="UP000646827">
    <property type="component" value="Unassembled WGS sequence"/>
</dbReference>
<dbReference type="GO" id="GO:0031267">
    <property type="term" value="F:small GTPase binding"/>
    <property type="evidence" value="ECO:0007669"/>
    <property type="project" value="TreeGrafter"/>
</dbReference>
<dbReference type="GO" id="GO:0005096">
    <property type="term" value="F:GTPase activator activity"/>
    <property type="evidence" value="ECO:0007669"/>
    <property type="project" value="TreeGrafter"/>
</dbReference>
<dbReference type="AlphaFoldDB" id="A0A8H7RXS7"/>
<proteinExistence type="predicted"/>